<protein>
    <submittedName>
        <fullName evidence="2">Uncharacterized protein</fullName>
    </submittedName>
</protein>
<reference evidence="2 3" key="1">
    <citation type="submission" date="2023-10" db="EMBL/GenBank/DDBJ databases">
        <authorList>
            <person name="Maclean D."/>
            <person name="Macfadyen A."/>
        </authorList>
    </citation>
    <scope>NUCLEOTIDE SEQUENCE [LARGE SCALE GENOMIC DNA]</scope>
</reference>
<dbReference type="EMBL" id="CAUYUE010000008">
    <property type="protein sequence ID" value="CAK0783555.1"/>
    <property type="molecule type" value="Genomic_DNA"/>
</dbReference>
<dbReference type="AlphaFoldDB" id="A0AAV1IB76"/>
<dbReference type="Proteomes" id="UP001314263">
    <property type="component" value="Unassembled WGS sequence"/>
</dbReference>
<feature type="region of interest" description="Disordered" evidence="1">
    <location>
        <begin position="77"/>
        <end position="164"/>
    </location>
</feature>
<evidence type="ECO:0000313" key="2">
    <source>
        <dbReference type="EMBL" id="CAK0783555.1"/>
    </source>
</evidence>
<proteinExistence type="predicted"/>
<keyword evidence="3" id="KW-1185">Reference proteome</keyword>
<evidence type="ECO:0000313" key="3">
    <source>
        <dbReference type="Proteomes" id="UP001314263"/>
    </source>
</evidence>
<comment type="caution">
    <text evidence="2">The sequence shown here is derived from an EMBL/GenBank/DDBJ whole genome shotgun (WGS) entry which is preliminary data.</text>
</comment>
<evidence type="ECO:0000256" key="1">
    <source>
        <dbReference type="SAM" id="MobiDB-lite"/>
    </source>
</evidence>
<organism evidence="2 3">
    <name type="scientific">Coccomyxa viridis</name>
    <dbReference type="NCBI Taxonomy" id="1274662"/>
    <lineage>
        <taxon>Eukaryota</taxon>
        <taxon>Viridiplantae</taxon>
        <taxon>Chlorophyta</taxon>
        <taxon>core chlorophytes</taxon>
        <taxon>Trebouxiophyceae</taxon>
        <taxon>Trebouxiophyceae incertae sedis</taxon>
        <taxon>Coccomyxaceae</taxon>
        <taxon>Coccomyxa</taxon>
    </lineage>
</organism>
<sequence>MCHVQREDSLSLAHRRMSAAGSPPRARGSTGSLEKGDFRRSRFHFLAADLLPTETLHHVTGSIRALYHRSMSLNLPHRRRSSANAGASRGTLRHAGPAHKSGRKAELSEGAPGEAEPLRPQSSTELLGGLESGQGLGSTARAPSRSSLKMPRQVWPTHESLSVT</sequence>
<name>A0AAV1IB76_9CHLO</name>
<gene>
    <name evidence="2" type="ORF">CVIRNUC_006754</name>
</gene>
<accession>A0AAV1IB76</accession>
<feature type="region of interest" description="Disordered" evidence="1">
    <location>
        <begin position="1"/>
        <end position="35"/>
    </location>
</feature>